<dbReference type="SUPFAM" id="SSF51735">
    <property type="entry name" value="NAD(P)-binding Rossmann-fold domains"/>
    <property type="match status" value="1"/>
</dbReference>
<accession>A0A9P4NNF0</accession>
<evidence type="ECO:0000256" key="2">
    <source>
        <dbReference type="ARBA" id="ARBA00023002"/>
    </source>
</evidence>
<dbReference type="Gene3D" id="3.40.50.720">
    <property type="entry name" value="NAD(P)-binding Rossmann-like Domain"/>
    <property type="match status" value="1"/>
</dbReference>
<dbReference type="GO" id="GO:0016616">
    <property type="term" value="F:oxidoreductase activity, acting on the CH-OH group of donors, NAD or NADP as acceptor"/>
    <property type="evidence" value="ECO:0007669"/>
    <property type="project" value="TreeGrafter"/>
</dbReference>
<dbReference type="Proteomes" id="UP000800235">
    <property type="component" value="Unassembled WGS sequence"/>
</dbReference>
<dbReference type="CDD" id="cd05233">
    <property type="entry name" value="SDR_c"/>
    <property type="match status" value="1"/>
</dbReference>
<sequence length="290" mass="31634">MDPNHGYGFTPTTHNDTYAAIDPERLNLSGKKVLITGAARGIGREIALSYAKAGASAIGILDLLDSTPVEKELLEAAKAAGRPTPDVASLRVDVTSATSVARAVQILRSKFGSLDVLITNAGYLTPYTSLGDSDPDKWWRSWEVNVKGVYLMTRYFLPLVLKSQDKTIIVLSSVGAHHTMPGVSAYETTKLAVLKINNYLNTEYGSQGLLAYAVAPGGVRTDMANGFPSEFHHLLSDTPQMVADTMTFLTQTRLEWLAGRYVDSRWDMPELLGKKDSIIKGNLLTIQMRV</sequence>
<comment type="similarity">
    <text evidence="1">Belongs to the short-chain dehydrogenases/reductases (SDR) family.</text>
</comment>
<dbReference type="EMBL" id="MU007050">
    <property type="protein sequence ID" value="KAF2429040.1"/>
    <property type="molecule type" value="Genomic_DNA"/>
</dbReference>
<dbReference type="OrthoDB" id="1933717at2759"/>
<dbReference type="InterPro" id="IPR002347">
    <property type="entry name" value="SDR_fam"/>
</dbReference>
<protein>
    <submittedName>
        <fullName evidence="3">Short chain dehydrogenase reductase</fullName>
    </submittedName>
</protein>
<proteinExistence type="inferred from homology"/>
<dbReference type="AlphaFoldDB" id="A0A9P4NNF0"/>
<dbReference type="PANTHER" id="PTHR42760:SF37">
    <property type="entry name" value="CLAVALDEHYDE DEHYDROGENASE"/>
    <property type="match status" value="1"/>
</dbReference>
<dbReference type="PRINTS" id="PR00081">
    <property type="entry name" value="GDHRDH"/>
</dbReference>
<reference evidence="3" key="1">
    <citation type="journal article" date="2020" name="Stud. Mycol.">
        <title>101 Dothideomycetes genomes: a test case for predicting lifestyles and emergence of pathogens.</title>
        <authorList>
            <person name="Haridas S."/>
            <person name="Albert R."/>
            <person name="Binder M."/>
            <person name="Bloem J."/>
            <person name="Labutti K."/>
            <person name="Salamov A."/>
            <person name="Andreopoulos B."/>
            <person name="Baker S."/>
            <person name="Barry K."/>
            <person name="Bills G."/>
            <person name="Bluhm B."/>
            <person name="Cannon C."/>
            <person name="Castanera R."/>
            <person name="Culley D."/>
            <person name="Daum C."/>
            <person name="Ezra D."/>
            <person name="Gonzalez J."/>
            <person name="Henrissat B."/>
            <person name="Kuo A."/>
            <person name="Liang C."/>
            <person name="Lipzen A."/>
            <person name="Lutzoni F."/>
            <person name="Magnuson J."/>
            <person name="Mondo S."/>
            <person name="Nolan M."/>
            <person name="Ohm R."/>
            <person name="Pangilinan J."/>
            <person name="Park H.-J."/>
            <person name="Ramirez L."/>
            <person name="Alfaro M."/>
            <person name="Sun H."/>
            <person name="Tritt A."/>
            <person name="Yoshinaga Y."/>
            <person name="Zwiers L.-H."/>
            <person name="Turgeon B."/>
            <person name="Goodwin S."/>
            <person name="Spatafora J."/>
            <person name="Crous P."/>
            <person name="Grigoriev I."/>
        </authorList>
    </citation>
    <scope>NUCLEOTIDE SEQUENCE</scope>
    <source>
        <strain evidence="3">CBS 130266</strain>
    </source>
</reference>
<evidence type="ECO:0000313" key="3">
    <source>
        <dbReference type="EMBL" id="KAF2429040.1"/>
    </source>
</evidence>
<dbReference type="InterPro" id="IPR036291">
    <property type="entry name" value="NAD(P)-bd_dom_sf"/>
</dbReference>
<keyword evidence="2" id="KW-0560">Oxidoreductase</keyword>
<dbReference type="Pfam" id="PF00106">
    <property type="entry name" value="adh_short"/>
    <property type="match status" value="1"/>
</dbReference>
<evidence type="ECO:0000313" key="4">
    <source>
        <dbReference type="Proteomes" id="UP000800235"/>
    </source>
</evidence>
<keyword evidence="4" id="KW-1185">Reference proteome</keyword>
<gene>
    <name evidence="3" type="ORF">EJ08DRAFT_614447</name>
</gene>
<evidence type="ECO:0000256" key="1">
    <source>
        <dbReference type="ARBA" id="ARBA00006484"/>
    </source>
</evidence>
<organism evidence="3 4">
    <name type="scientific">Tothia fuscella</name>
    <dbReference type="NCBI Taxonomy" id="1048955"/>
    <lineage>
        <taxon>Eukaryota</taxon>
        <taxon>Fungi</taxon>
        <taxon>Dikarya</taxon>
        <taxon>Ascomycota</taxon>
        <taxon>Pezizomycotina</taxon>
        <taxon>Dothideomycetes</taxon>
        <taxon>Pleosporomycetidae</taxon>
        <taxon>Venturiales</taxon>
        <taxon>Cylindrosympodiaceae</taxon>
        <taxon>Tothia</taxon>
    </lineage>
</organism>
<dbReference type="PANTHER" id="PTHR42760">
    <property type="entry name" value="SHORT-CHAIN DEHYDROGENASES/REDUCTASES FAMILY MEMBER"/>
    <property type="match status" value="1"/>
</dbReference>
<name>A0A9P4NNF0_9PEZI</name>
<comment type="caution">
    <text evidence="3">The sequence shown here is derived from an EMBL/GenBank/DDBJ whole genome shotgun (WGS) entry which is preliminary data.</text>
</comment>